<dbReference type="RefSeq" id="XP_068138828.1">
    <property type="nucleotide sequence ID" value="XM_068282727.1"/>
</dbReference>
<evidence type="ECO:0000313" key="1">
    <source>
        <dbReference type="EMBL" id="AOW04152.1"/>
    </source>
</evidence>
<name>A0A1D8NEU7_YARLL</name>
<evidence type="ECO:0000313" key="2">
    <source>
        <dbReference type="Proteomes" id="UP000182444"/>
    </source>
</evidence>
<organism evidence="1 2">
    <name type="scientific">Yarrowia lipolytica</name>
    <name type="common">Candida lipolytica</name>
    <dbReference type="NCBI Taxonomy" id="4952"/>
    <lineage>
        <taxon>Eukaryota</taxon>
        <taxon>Fungi</taxon>
        <taxon>Dikarya</taxon>
        <taxon>Ascomycota</taxon>
        <taxon>Saccharomycotina</taxon>
        <taxon>Dipodascomycetes</taxon>
        <taxon>Dipodascales</taxon>
        <taxon>Dipodascales incertae sedis</taxon>
        <taxon>Yarrowia</taxon>
    </lineage>
</organism>
<dbReference type="Proteomes" id="UP000182444">
    <property type="component" value="Chromosome 1D"/>
</dbReference>
<dbReference type="GeneID" id="94583342"/>
<dbReference type="EMBL" id="CP017556">
    <property type="protein sequence ID" value="AOW04152.1"/>
    <property type="molecule type" value="Genomic_DNA"/>
</dbReference>
<protein>
    <submittedName>
        <fullName evidence="1">Uncharacterized protein</fullName>
    </submittedName>
</protein>
<sequence length="69" mass="7993">MIEHVASDLPEPVLWRKCYSASSSLQVVNHRLQFSRVSNRESPAICRHSNRQMTNPRSPCRNYVPSVRI</sequence>
<accession>A0A1D8NEU7</accession>
<gene>
    <name evidence="1" type="ORF">YALI1_D20496g</name>
</gene>
<reference evidence="1 2" key="1">
    <citation type="journal article" date="2016" name="PLoS ONE">
        <title>Sequence Assembly of Yarrowia lipolytica Strain W29/CLIB89 Shows Transposable Element Diversity.</title>
        <authorList>
            <person name="Magnan C."/>
            <person name="Yu J."/>
            <person name="Chang I."/>
            <person name="Jahn E."/>
            <person name="Kanomata Y."/>
            <person name="Wu J."/>
            <person name="Zeller M."/>
            <person name="Oakes M."/>
            <person name="Baldi P."/>
            <person name="Sandmeyer S."/>
        </authorList>
    </citation>
    <scope>NUCLEOTIDE SEQUENCE [LARGE SCALE GENOMIC DNA]</scope>
    <source>
        <strain evidence="2">CLIB89(W29)</strain>
    </source>
</reference>
<dbReference type="AlphaFoldDB" id="A0A1D8NEU7"/>
<dbReference type="VEuPathDB" id="FungiDB:YALI1_D20496g"/>
<proteinExistence type="predicted"/>